<gene>
    <name evidence="3" type="primary">cas7i</name>
    <name evidence="3" type="ORF">ENX73_02240</name>
</gene>
<reference evidence="3" key="1">
    <citation type="journal article" date="2020" name="mSystems">
        <title>Genome- and Community-Level Interaction Insights into Carbon Utilization and Element Cycling Functions of Hydrothermarchaeota in Hydrothermal Sediment.</title>
        <authorList>
            <person name="Zhou Z."/>
            <person name="Liu Y."/>
            <person name="Xu W."/>
            <person name="Pan J."/>
            <person name="Luo Z.H."/>
            <person name="Li M."/>
        </authorList>
    </citation>
    <scope>NUCLEOTIDE SEQUENCE [LARGE SCALE GENOMIC DNA]</scope>
    <source>
        <strain evidence="3">SpSt-966</strain>
    </source>
</reference>
<accession>A0A7V3VSE6</accession>
<protein>
    <submittedName>
        <fullName evidence="3">Type I-B CRISPR-associated protein Cas7/Cst2/DevR</fullName>
    </submittedName>
</protein>
<organism evidence="3">
    <name type="scientific">Mesoaciditoga lauensis</name>
    <dbReference type="NCBI Taxonomy" id="1495039"/>
    <lineage>
        <taxon>Bacteria</taxon>
        <taxon>Thermotogati</taxon>
        <taxon>Thermotogota</taxon>
        <taxon>Thermotogae</taxon>
        <taxon>Mesoaciditogales</taxon>
        <taxon>Mesoaciditogaceae</taxon>
        <taxon>Mesoaciditoga</taxon>
    </lineage>
</organism>
<dbReference type="GO" id="GO:0051607">
    <property type="term" value="P:defense response to virus"/>
    <property type="evidence" value="ECO:0007669"/>
    <property type="project" value="UniProtKB-KW"/>
</dbReference>
<dbReference type="NCBIfam" id="TIGR01875">
    <property type="entry name" value="cas_MJ0381"/>
    <property type="match status" value="1"/>
</dbReference>
<dbReference type="Pfam" id="PF01905">
    <property type="entry name" value="DevR"/>
    <property type="match status" value="1"/>
</dbReference>
<dbReference type="InterPro" id="IPR010154">
    <property type="entry name" value="CRISPR-assoc_Cas7/Cst2/DevR"/>
</dbReference>
<dbReference type="InterPro" id="IPR013414">
    <property type="entry name" value="Cas7/Cst2/DevR_sub_I-B/Tneap"/>
</dbReference>
<dbReference type="EMBL" id="DTPE01000094">
    <property type="protein sequence ID" value="HGE74928.1"/>
    <property type="molecule type" value="Genomic_DNA"/>
</dbReference>
<evidence type="ECO:0000256" key="1">
    <source>
        <dbReference type="ARBA" id="ARBA00023118"/>
    </source>
</evidence>
<evidence type="ECO:0000313" key="3">
    <source>
        <dbReference type="EMBL" id="HGE74928.1"/>
    </source>
</evidence>
<evidence type="ECO:0000256" key="2">
    <source>
        <dbReference type="ARBA" id="ARBA00025626"/>
    </source>
</evidence>
<proteinExistence type="predicted"/>
<dbReference type="NCBIfam" id="TIGR02585">
    <property type="entry name" value="cas_Cst2_DevR"/>
    <property type="match status" value="1"/>
</dbReference>
<sequence length="359" mass="41020">MNNMVKNITATIIFDGSALNRDEKIGGNILSIKKLNVNGEIRSFIGKPAIRHYLFETLQHHKKWLPAPVALRGRGDQQTTQFDLTRADILSYPELDIFGYMFTIGGESSITRKAPLGITKAVSLYPYQGDMAFYANQDLVTRGRLQGMEINPNLYSKEEHTSFYKVSFSIDAQILGTDVWIISEEPQIENDKLVIKLSNEDRKELEGRLIEDNKWETSNGEVNWQQIGDKKFKLLFKVNQKEKTKRIRALLESIKSGLYAQSSGEVNTIIPLFLIAGAVKIPSPVFHSYIDIQKENGQWRVLGVGDALRNSWLEKDEDKVIAYLQDCERLQIEERFKEKAEKNWDSFLKKIGLDENAAE</sequence>
<name>A0A7V3VSE6_9BACT</name>
<comment type="caution">
    <text evidence="3">The sequence shown here is derived from an EMBL/GenBank/DDBJ whole genome shotgun (WGS) entry which is preliminary data.</text>
</comment>
<comment type="function">
    <text evidence="2">CRISPR (clustered regularly interspaced short palindromic repeat) is an adaptive immune system that provides protection against mobile genetic elements (viruses, transposable elements and conjugative plasmids). CRISPR clusters contain spacers, sequences complementary to antecedent mobile elements, and target invading nucleic acids. CRISPR clusters are transcribed and processed into CRISPR RNA (crRNA).</text>
</comment>
<keyword evidence="1" id="KW-0051">Antiviral defense</keyword>
<dbReference type="AlphaFoldDB" id="A0A7V3VSE6"/>